<protein>
    <submittedName>
        <fullName evidence="3">Phosphotransferase</fullName>
    </submittedName>
</protein>
<dbReference type="RefSeq" id="WP_163240445.1">
    <property type="nucleotide sequence ID" value="NZ_CP082780.1"/>
</dbReference>
<feature type="domain" description="Aminoglycoside phosphotransferase" evidence="1">
    <location>
        <begin position="109"/>
        <end position="260"/>
    </location>
</feature>
<reference evidence="2 5" key="2">
    <citation type="submission" date="2020-07" db="EMBL/GenBank/DDBJ databases">
        <authorList>
            <person name="Feng H."/>
        </authorList>
    </citation>
    <scope>NUCLEOTIDE SEQUENCE [LARGE SCALE GENOMIC DNA]</scope>
    <source>
        <strain evidence="5">s-12</strain>
        <strain evidence="2">S-12</strain>
    </source>
</reference>
<name>A0A6B3VYT3_9BACI</name>
<evidence type="ECO:0000313" key="4">
    <source>
        <dbReference type="Proteomes" id="UP000472971"/>
    </source>
</evidence>
<accession>A0A6B3VYT3</accession>
<dbReference type="SUPFAM" id="SSF56112">
    <property type="entry name" value="Protein kinase-like (PK-like)"/>
    <property type="match status" value="1"/>
</dbReference>
<evidence type="ECO:0000313" key="5">
    <source>
        <dbReference type="Proteomes" id="UP000570010"/>
    </source>
</evidence>
<dbReference type="Gene3D" id="3.90.1200.10">
    <property type="match status" value="1"/>
</dbReference>
<proteinExistence type="predicted"/>
<dbReference type="Proteomes" id="UP000472971">
    <property type="component" value="Unassembled WGS sequence"/>
</dbReference>
<dbReference type="EMBL" id="JAAIWN010000006">
    <property type="protein sequence ID" value="NEY80746.1"/>
    <property type="molecule type" value="Genomic_DNA"/>
</dbReference>
<gene>
    <name evidence="3" type="ORF">G4D64_04240</name>
    <name evidence="2" type="ORF">H1Z61_04275</name>
</gene>
<dbReference type="GO" id="GO:0016740">
    <property type="term" value="F:transferase activity"/>
    <property type="evidence" value="ECO:0007669"/>
    <property type="project" value="UniProtKB-KW"/>
</dbReference>
<dbReference type="EMBL" id="JACEIO010000006">
    <property type="protein sequence ID" value="MBA4536378.1"/>
    <property type="molecule type" value="Genomic_DNA"/>
</dbReference>
<organism evidence="3 4">
    <name type="scientific">Bacillus aquiflavi</name>
    <dbReference type="NCBI Taxonomy" id="2672567"/>
    <lineage>
        <taxon>Bacteria</taxon>
        <taxon>Bacillati</taxon>
        <taxon>Bacillota</taxon>
        <taxon>Bacilli</taxon>
        <taxon>Bacillales</taxon>
        <taxon>Bacillaceae</taxon>
        <taxon>Bacillus</taxon>
    </lineage>
</organism>
<dbReference type="Proteomes" id="UP000570010">
    <property type="component" value="Unassembled WGS sequence"/>
</dbReference>
<comment type="caution">
    <text evidence="3">The sequence shown here is derived from an EMBL/GenBank/DDBJ whole genome shotgun (WGS) entry which is preliminary data.</text>
</comment>
<keyword evidence="3" id="KW-0808">Transferase</keyword>
<keyword evidence="4" id="KW-1185">Reference proteome</keyword>
<dbReference type="AlphaFoldDB" id="A0A6B3VYT3"/>
<evidence type="ECO:0000313" key="2">
    <source>
        <dbReference type="EMBL" id="MBA4536378.1"/>
    </source>
</evidence>
<dbReference type="InterPro" id="IPR011009">
    <property type="entry name" value="Kinase-like_dom_sf"/>
</dbReference>
<dbReference type="InterPro" id="IPR002575">
    <property type="entry name" value="Aminoglycoside_PTrfase"/>
</dbReference>
<evidence type="ECO:0000313" key="3">
    <source>
        <dbReference type="EMBL" id="NEY80746.1"/>
    </source>
</evidence>
<evidence type="ECO:0000259" key="1">
    <source>
        <dbReference type="Pfam" id="PF01636"/>
    </source>
</evidence>
<reference evidence="3 4" key="1">
    <citation type="submission" date="2020-02" db="EMBL/GenBank/DDBJ databases">
        <title>Bacillus aquiflavi sp. nov., isolated from yellow water of strong flavor Chinese baijiu in Yibin region of China.</title>
        <authorList>
            <person name="Xie J."/>
        </authorList>
    </citation>
    <scope>NUCLEOTIDE SEQUENCE [LARGE SCALE GENOMIC DNA]</scope>
    <source>
        <strain evidence="3 4">3H-10</strain>
    </source>
</reference>
<dbReference type="Pfam" id="PF01636">
    <property type="entry name" value="APH"/>
    <property type="match status" value="1"/>
</dbReference>
<sequence>MLKPVDYNMGLIPDEIFQELEDVYNINIEKVLPYVGVNNKPIFLNKRSETSRKIIIKIEQGYFMLKEIPWYIKTDYIKAILSLQNELHFINGKSPKILMSNDESLSVNLLGKEYFIQEFIFGNGWSYNRKQAFYAGKVLREFHKNTKKFITSPLNFKTETIMENAKGILNLLMRNFKKRRNGLTEQKQKLYLLFIKKANMLIKRYEKELLTLFYGKDRVIVHGDYNPNNITFSTENEIKSIYDYDNVCIDDPIHDIAEGLVDFSVIEYKPFTSMFQKMHINSPQKELFTAFYRGYFSDYNDGDNRLINMIPSAMIIVLLELCCLGLIRNDWEITLSLNYLENLERFHSMISSYLFELRESSAVN</sequence>